<keyword evidence="1" id="KW-0175">Coiled coil</keyword>
<evidence type="ECO:0008006" key="4">
    <source>
        <dbReference type="Google" id="ProtNLM"/>
    </source>
</evidence>
<dbReference type="RefSeq" id="WP_030809701.1">
    <property type="nucleotide sequence ID" value="NZ_CAKXYP010000015.1"/>
</dbReference>
<name>A0ABN8VAZ9_STRGL</name>
<dbReference type="Proteomes" id="UP001154015">
    <property type="component" value="Unassembled WGS sequence"/>
</dbReference>
<dbReference type="EMBL" id="CAKXYP010000015">
    <property type="protein sequence ID" value="CAH9418033.1"/>
    <property type="molecule type" value="Genomic_DNA"/>
</dbReference>
<gene>
    <name evidence="2" type="ORF">SGL43_05081</name>
</gene>
<feature type="coiled-coil region" evidence="1">
    <location>
        <begin position="72"/>
        <end position="99"/>
    </location>
</feature>
<reference evidence="2" key="1">
    <citation type="submission" date="2022-03" db="EMBL/GenBank/DDBJ databases">
        <authorList>
            <person name="Leyn A S."/>
        </authorList>
    </citation>
    <scope>NUCLEOTIDE SEQUENCE</scope>
    <source>
        <strain evidence="2">Streptomyces globisporus 4-3</strain>
    </source>
</reference>
<evidence type="ECO:0000313" key="3">
    <source>
        <dbReference type="Proteomes" id="UP001154015"/>
    </source>
</evidence>
<evidence type="ECO:0000256" key="1">
    <source>
        <dbReference type="SAM" id="Coils"/>
    </source>
</evidence>
<evidence type="ECO:0000313" key="2">
    <source>
        <dbReference type="EMBL" id="CAH9418033.1"/>
    </source>
</evidence>
<organism evidence="2 3">
    <name type="scientific">Streptomyces globisporus</name>
    <dbReference type="NCBI Taxonomy" id="1908"/>
    <lineage>
        <taxon>Bacteria</taxon>
        <taxon>Bacillati</taxon>
        <taxon>Actinomycetota</taxon>
        <taxon>Actinomycetes</taxon>
        <taxon>Kitasatosporales</taxon>
        <taxon>Streptomycetaceae</taxon>
        <taxon>Streptomyces</taxon>
    </lineage>
</organism>
<protein>
    <recommendedName>
        <fullName evidence="4">CchlP</fullName>
    </recommendedName>
</protein>
<sequence>MEAELAALAASGATTLVGLMATEAWTQVRGRLARFLGRGEDDEVIDAELEESREELIAARRNGDEDGAADVAAEWRIRIRRALRDNPEAEQELRAILDELAPRQAAGPSVAINHNTISGGHYNAPVIMAQWVSDSAPSTAPRGPGTA</sequence>
<comment type="caution">
    <text evidence="2">The sequence shown here is derived from an EMBL/GenBank/DDBJ whole genome shotgun (WGS) entry which is preliminary data.</text>
</comment>
<keyword evidence="3" id="KW-1185">Reference proteome</keyword>
<accession>A0ABN8VAZ9</accession>
<proteinExistence type="predicted"/>